<dbReference type="InterPro" id="IPR003607">
    <property type="entry name" value="HD/PDEase_dom"/>
</dbReference>
<protein>
    <recommendedName>
        <fullName evidence="1">HD domain-containing protein</fullName>
    </recommendedName>
</protein>
<dbReference type="Gene3D" id="1.10.3210.10">
    <property type="entry name" value="Hypothetical protein af1432"/>
    <property type="match status" value="1"/>
</dbReference>
<dbReference type="PANTHER" id="PTHR33594:SF1">
    <property type="entry name" value="HD_PDEASE DOMAIN-CONTAINING PROTEIN"/>
    <property type="match status" value="1"/>
</dbReference>
<gene>
    <name evidence="2" type="ORF">A3E44_01970</name>
</gene>
<dbReference type="SUPFAM" id="SSF109604">
    <property type="entry name" value="HD-domain/PDEase-like"/>
    <property type="match status" value="1"/>
</dbReference>
<organism evidence="2 3">
    <name type="scientific">Candidatus Woesebacteria bacterium RIFCSPHIGHO2_12_FULL_41_24</name>
    <dbReference type="NCBI Taxonomy" id="1802510"/>
    <lineage>
        <taxon>Bacteria</taxon>
        <taxon>Candidatus Woeseibacteriota</taxon>
    </lineage>
</organism>
<proteinExistence type="predicted"/>
<evidence type="ECO:0000313" key="2">
    <source>
        <dbReference type="EMBL" id="OGM54277.1"/>
    </source>
</evidence>
<dbReference type="EMBL" id="MGGW01000016">
    <property type="protein sequence ID" value="OGM54277.1"/>
    <property type="molecule type" value="Genomic_DNA"/>
</dbReference>
<evidence type="ECO:0000313" key="3">
    <source>
        <dbReference type="Proteomes" id="UP000178603"/>
    </source>
</evidence>
<dbReference type="Pfam" id="PF01966">
    <property type="entry name" value="HD"/>
    <property type="match status" value="1"/>
</dbReference>
<feature type="domain" description="HD" evidence="1">
    <location>
        <begin position="27"/>
        <end position="129"/>
    </location>
</feature>
<dbReference type="Proteomes" id="UP000178603">
    <property type="component" value="Unassembled WGS sequence"/>
</dbReference>
<reference evidence="2 3" key="1">
    <citation type="journal article" date="2016" name="Nat. Commun.">
        <title>Thousands of microbial genomes shed light on interconnected biogeochemical processes in an aquifer system.</title>
        <authorList>
            <person name="Anantharaman K."/>
            <person name="Brown C.T."/>
            <person name="Hug L.A."/>
            <person name="Sharon I."/>
            <person name="Castelle C.J."/>
            <person name="Probst A.J."/>
            <person name="Thomas B.C."/>
            <person name="Singh A."/>
            <person name="Wilkins M.J."/>
            <person name="Karaoz U."/>
            <person name="Brodie E.L."/>
            <person name="Williams K.H."/>
            <person name="Hubbard S.S."/>
            <person name="Banfield J.F."/>
        </authorList>
    </citation>
    <scope>NUCLEOTIDE SEQUENCE [LARGE SCALE GENOMIC DNA]</scope>
</reference>
<comment type="caution">
    <text evidence="2">The sequence shown here is derived from an EMBL/GenBank/DDBJ whole genome shotgun (WGS) entry which is preliminary data.</text>
</comment>
<evidence type="ECO:0000259" key="1">
    <source>
        <dbReference type="Pfam" id="PF01966"/>
    </source>
</evidence>
<accession>A0A1F8AR88</accession>
<sequence>MNKVDIVVNEAKKLLKENPFDVGHDLSHHTMVWRLAKRITKNIDEKIDMDALKTACLWHDVVVTKLPTKDVLLKTKMTDDSLEYLVVLLKKYKFSKEFINKVVIAKKYHHFDEKPRSVEGKILWDADKLGVLGLNRWQRFIQAEKNGKIPKSFVSYYASTFKEKYLKTMRNRLHFKYSKILHDEMILRLIKSKEGRATAKRFSWDLKSALPK</sequence>
<dbReference type="AlphaFoldDB" id="A0A1F8AR88"/>
<dbReference type="PANTHER" id="PTHR33594">
    <property type="entry name" value="SUPERFAMILY HYDROLASE, PUTATIVE (AFU_ORTHOLOGUE AFUA_1G03035)-RELATED"/>
    <property type="match status" value="1"/>
</dbReference>
<name>A0A1F8AR88_9BACT</name>
<dbReference type="CDD" id="cd00077">
    <property type="entry name" value="HDc"/>
    <property type="match status" value="1"/>
</dbReference>
<dbReference type="InterPro" id="IPR006674">
    <property type="entry name" value="HD_domain"/>
</dbReference>